<dbReference type="PANTHER" id="PTHR35848">
    <property type="entry name" value="OXALATE-BINDING PROTEIN"/>
    <property type="match status" value="1"/>
</dbReference>
<dbReference type="AlphaFoldDB" id="A0A1G7MVA3"/>
<dbReference type="Gene3D" id="2.60.120.10">
    <property type="entry name" value="Jelly Rolls"/>
    <property type="match status" value="1"/>
</dbReference>
<keyword evidence="4" id="KW-1185">Reference proteome</keyword>
<feature type="domain" description="Cupin type-2" evidence="2">
    <location>
        <begin position="42"/>
        <end position="114"/>
    </location>
</feature>
<dbReference type="STRING" id="660518.SAMN05216218_10878"/>
<dbReference type="OrthoDB" id="82049at2157"/>
<organism evidence="3 4">
    <name type="scientific">Halorientalis regularis</name>
    <dbReference type="NCBI Taxonomy" id="660518"/>
    <lineage>
        <taxon>Archaea</taxon>
        <taxon>Methanobacteriati</taxon>
        <taxon>Methanobacteriota</taxon>
        <taxon>Stenosarchaea group</taxon>
        <taxon>Halobacteria</taxon>
        <taxon>Halobacteriales</taxon>
        <taxon>Haloarculaceae</taxon>
        <taxon>Halorientalis</taxon>
    </lineage>
</organism>
<proteinExistence type="predicted"/>
<keyword evidence="1" id="KW-0479">Metal-binding</keyword>
<name>A0A1G7MVA3_9EURY</name>
<dbReference type="GO" id="GO:0046872">
    <property type="term" value="F:metal ion binding"/>
    <property type="evidence" value="ECO:0007669"/>
    <property type="project" value="UniProtKB-KW"/>
</dbReference>
<dbReference type="Pfam" id="PF07883">
    <property type="entry name" value="Cupin_2"/>
    <property type="match status" value="1"/>
</dbReference>
<gene>
    <name evidence="3" type="ORF">SAMN05216218_10878</name>
</gene>
<evidence type="ECO:0000313" key="4">
    <source>
        <dbReference type="Proteomes" id="UP000199076"/>
    </source>
</evidence>
<evidence type="ECO:0000256" key="1">
    <source>
        <dbReference type="ARBA" id="ARBA00022723"/>
    </source>
</evidence>
<accession>A0A1G7MVA3</accession>
<dbReference type="Proteomes" id="UP000199076">
    <property type="component" value="Unassembled WGS sequence"/>
</dbReference>
<reference evidence="4" key="1">
    <citation type="submission" date="2016-10" db="EMBL/GenBank/DDBJ databases">
        <authorList>
            <person name="Varghese N."/>
            <person name="Submissions S."/>
        </authorList>
    </citation>
    <scope>NUCLEOTIDE SEQUENCE [LARGE SCALE GENOMIC DNA]</scope>
    <source>
        <strain evidence="4">IBRC-M 10760</strain>
    </source>
</reference>
<dbReference type="EMBL" id="FNBK01000008">
    <property type="protein sequence ID" value="SDF65674.1"/>
    <property type="molecule type" value="Genomic_DNA"/>
</dbReference>
<dbReference type="RefSeq" id="WP_092692226.1">
    <property type="nucleotide sequence ID" value="NZ_FNBK01000008.1"/>
</dbReference>
<dbReference type="InterPro" id="IPR051610">
    <property type="entry name" value="GPI/OXD"/>
</dbReference>
<dbReference type="InterPro" id="IPR011051">
    <property type="entry name" value="RmlC_Cupin_sf"/>
</dbReference>
<sequence>MEYEVVDLDDVDEIEMAGIDQFPAGHKQLTAALGLEESHLNVWRYEPGDNTAFHAHREQEEVFYVLEGEFEVTLGDPDDPETRTIGPGTAYAAGPEVGHGHEYLGDDEGLVLAIGAPPVDDTFRDPETL</sequence>
<dbReference type="SUPFAM" id="SSF51182">
    <property type="entry name" value="RmlC-like cupins"/>
    <property type="match status" value="1"/>
</dbReference>
<evidence type="ECO:0000259" key="2">
    <source>
        <dbReference type="Pfam" id="PF07883"/>
    </source>
</evidence>
<evidence type="ECO:0000313" key="3">
    <source>
        <dbReference type="EMBL" id="SDF65674.1"/>
    </source>
</evidence>
<dbReference type="InterPro" id="IPR014710">
    <property type="entry name" value="RmlC-like_jellyroll"/>
</dbReference>
<protein>
    <submittedName>
        <fullName evidence="3">Cupin domain-containing protein</fullName>
    </submittedName>
</protein>
<dbReference type="InterPro" id="IPR013096">
    <property type="entry name" value="Cupin_2"/>
</dbReference>